<dbReference type="GO" id="GO:0006814">
    <property type="term" value="P:sodium ion transport"/>
    <property type="evidence" value="ECO:0007669"/>
    <property type="project" value="InterPro"/>
</dbReference>
<keyword evidence="4" id="KW-1185">Reference proteome</keyword>
<dbReference type="Proteomes" id="UP000254467">
    <property type="component" value="Unassembled WGS sequence"/>
</dbReference>
<dbReference type="STRING" id="35756.GCA_001044155_01791"/>
<feature type="transmembrane region" description="Helical" evidence="2">
    <location>
        <begin position="242"/>
        <end position="268"/>
    </location>
</feature>
<dbReference type="EMBL" id="UFXQ01000001">
    <property type="protein sequence ID" value="STC68705.1"/>
    <property type="molecule type" value="Genomic_DNA"/>
</dbReference>
<evidence type="ECO:0000256" key="2">
    <source>
        <dbReference type="SAM" id="Phobius"/>
    </source>
</evidence>
<feature type="transmembrane region" description="Helical" evidence="2">
    <location>
        <begin position="419"/>
        <end position="439"/>
    </location>
</feature>
<feature type="compositionally biased region" description="Basic and acidic residues" evidence="1">
    <location>
        <begin position="710"/>
        <end position="722"/>
    </location>
</feature>
<dbReference type="PANTHER" id="PTHR11328:SF24">
    <property type="entry name" value="MAJOR FACILITATOR SUPERFAMILY (MFS) PROFILE DOMAIN-CONTAINING PROTEIN"/>
    <property type="match status" value="1"/>
</dbReference>
<feature type="transmembrane region" description="Helical" evidence="2">
    <location>
        <begin position="307"/>
        <end position="340"/>
    </location>
</feature>
<dbReference type="NCBIfam" id="TIGR00792">
    <property type="entry name" value="gph"/>
    <property type="match status" value="1"/>
</dbReference>
<proteinExistence type="predicted"/>
<dbReference type="InterPro" id="IPR039672">
    <property type="entry name" value="MFS_2"/>
</dbReference>
<dbReference type="PANTHER" id="PTHR11328">
    <property type="entry name" value="MAJOR FACILITATOR SUPERFAMILY DOMAIN-CONTAINING PROTEIN"/>
    <property type="match status" value="1"/>
</dbReference>
<dbReference type="Gene3D" id="1.20.1250.20">
    <property type="entry name" value="MFS general substrate transporter like domains"/>
    <property type="match status" value="2"/>
</dbReference>
<dbReference type="SUPFAM" id="SSF103473">
    <property type="entry name" value="MFS general substrate transporter"/>
    <property type="match status" value="1"/>
</dbReference>
<dbReference type="Gene3D" id="3.40.50.300">
    <property type="entry name" value="P-loop containing nucleotide triphosphate hydrolases"/>
    <property type="match status" value="1"/>
</dbReference>
<dbReference type="SUPFAM" id="SSF52540">
    <property type="entry name" value="P-loop containing nucleoside triphosphate hydrolases"/>
    <property type="match status" value="1"/>
</dbReference>
<feature type="transmembrane region" description="Helical" evidence="2">
    <location>
        <begin position="43"/>
        <end position="64"/>
    </location>
</feature>
<dbReference type="InterPro" id="IPR027417">
    <property type="entry name" value="P-loop_NTPase"/>
</dbReference>
<feature type="transmembrane region" description="Helical" evidence="2">
    <location>
        <begin position="274"/>
        <end position="295"/>
    </location>
</feature>
<evidence type="ECO:0000313" key="3">
    <source>
        <dbReference type="EMBL" id="STC68705.1"/>
    </source>
</evidence>
<feature type="region of interest" description="Disordered" evidence="1">
    <location>
        <begin position="692"/>
        <end position="722"/>
    </location>
</feature>
<dbReference type="CDD" id="cd17332">
    <property type="entry name" value="MFS_MelB_like"/>
    <property type="match status" value="1"/>
</dbReference>
<reference evidence="3 4" key="1">
    <citation type="submission" date="2018-06" db="EMBL/GenBank/DDBJ databases">
        <authorList>
            <consortium name="Pathogen Informatics"/>
            <person name="Doyle S."/>
        </authorList>
    </citation>
    <scope>NUCLEOTIDE SEQUENCE [LARGE SCALE GENOMIC DNA]</scope>
    <source>
        <strain evidence="3 4">NCTC11862</strain>
    </source>
</reference>
<keyword evidence="2" id="KW-1133">Transmembrane helix</keyword>
<evidence type="ECO:0000313" key="4">
    <source>
        <dbReference type="Proteomes" id="UP000254467"/>
    </source>
</evidence>
<dbReference type="AlphaFoldDB" id="A0A376CK62"/>
<gene>
    <name evidence="3" type="primary">uidB</name>
    <name evidence="3" type="ORF">NCTC11862_00470</name>
</gene>
<protein>
    <submittedName>
        <fullName evidence="3">Glucuronide carrier protein</fullName>
    </submittedName>
</protein>
<feature type="transmembrane region" description="Helical" evidence="2">
    <location>
        <begin position="93"/>
        <end position="115"/>
    </location>
</feature>
<dbReference type="InterPro" id="IPR036259">
    <property type="entry name" value="MFS_trans_sf"/>
</dbReference>
<keyword evidence="2" id="KW-0472">Membrane</keyword>
<name>A0A376CK62_9CORY</name>
<dbReference type="Pfam" id="PF13189">
    <property type="entry name" value="Cytidylate_kin2"/>
    <property type="match status" value="1"/>
</dbReference>
<dbReference type="GO" id="GO:0015293">
    <property type="term" value="F:symporter activity"/>
    <property type="evidence" value="ECO:0007669"/>
    <property type="project" value="InterPro"/>
</dbReference>
<feature type="transmembrane region" description="Helical" evidence="2">
    <location>
        <begin position="388"/>
        <end position="407"/>
    </location>
</feature>
<evidence type="ECO:0000256" key="1">
    <source>
        <dbReference type="SAM" id="MobiDB-lite"/>
    </source>
</evidence>
<feature type="transmembrane region" description="Helical" evidence="2">
    <location>
        <begin position="121"/>
        <end position="140"/>
    </location>
</feature>
<dbReference type="GO" id="GO:0005886">
    <property type="term" value="C:plasma membrane"/>
    <property type="evidence" value="ECO:0007669"/>
    <property type="project" value="TreeGrafter"/>
</dbReference>
<feature type="transmembrane region" description="Helical" evidence="2">
    <location>
        <begin position="194"/>
        <end position="214"/>
    </location>
</feature>
<sequence>MTTQTKAQSAPPSTAKLPNHRVLTYTFGDVANNLTFMMTSMFLMVYMTDIAGLSAGVAGMIYGVTKIWAGVSDLIAGQTVDRADTRWGRLRPWILWVSPILVVIFVLLFSTPAGLPMAGTIAWIFLLDAAYQLCYSFVNIPYGSLSAAMTQDPVDRSKLSGARSIASSLTTVALSAVVAPQFEDTTADNIRLKFTLTCVALAIIALILYLICFANAREVVPRGQGEISLKNTFRMLKENKPLIILCLGAFFLLTSIFIINAIGMYWARDVLGNASWYVFLTLAQTVGTILAASFVPTVTKRFGKRYSYMGFGFVIALGFVLLYFVPPGSLTVAIVAWFLYGVGSGGTNAMMFSMQADTVDYGEWKTGIRSEGGSYSILSFVRKVGQGVGGWLGGALIGYFGYVSGAGTQSAEALDGIRITIGFVTAGFALAAVLVMFFYPLTSANHEALVADLNERRTQSAIGKAKGVDAEQTINKDYAGDGRSTLMRHQDANHPPIVTLFGLRGSGATDIGPILAKELGVEYIDQAFSSTELAQVDEKDLISDSAFDRWMRAVSTAGLDDGSLVTATEQSANRNMANTNTENVLRSVENGGVLLGRNGALVLGDVVGAFHVRLVAPLEKRIERVQAQTGLSYDAAREQCLTEDRIRAEMADRLYSWDPNHDSDYDMVINTASVTYEQVAEFIAYSFRSKYPESKPNEASLEAAPDEADLPDKDNPMEPDKL</sequence>
<feature type="transmembrane region" description="Helical" evidence="2">
    <location>
        <begin position="161"/>
        <end position="182"/>
    </location>
</feature>
<organism evidence="3 4">
    <name type="scientific">Corynebacterium pilosum</name>
    <dbReference type="NCBI Taxonomy" id="35756"/>
    <lineage>
        <taxon>Bacteria</taxon>
        <taxon>Bacillati</taxon>
        <taxon>Actinomycetota</taxon>
        <taxon>Actinomycetes</taxon>
        <taxon>Mycobacteriales</taxon>
        <taxon>Corynebacteriaceae</taxon>
        <taxon>Corynebacterium</taxon>
    </lineage>
</organism>
<dbReference type="GO" id="GO:0008643">
    <property type="term" value="P:carbohydrate transport"/>
    <property type="evidence" value="ECO:0007669"/>
    <property type="project" value="InterPro"/>
</dbReference>
<dbReference type="RefSeq" id="WP_018582208.1">
    <property type="nucleotide sequence ID" value="NZ_UFXQ01000001.1"/>
</dbReference>
<accession>A0A376CK62</accession>
<keyword evidence="2" id="KW-0812">Transmembrane</keyword>
<dbReference type="Pfam" id="PF13347">
    <property type="entry name" value="MFS_2"/>
    <property type="match status" value="1"/>
</dbReference>
<dbReference type="InterPro" id="IPR001927">
    <property type="entry name" value="Na/Gal_symport"/>
</dbReference>